<accession>A0A1V9XDU8</accession>
<protein>
    <submittedName>
        <fullName evidence="1">Complement C3-like</fullName>
    </submittedName>
</protein>
<name>A0A1V9XDU8_9ACAR</name>
<dbReference type="EMBL" id="MNPL01013726">
    <property type="protein sequence ID" value="OQR71730.1"/>
    <property type="molecule type" value="Genomic_DNA"/>
</dbReference>
<comment type="caution">
    <text evidence="1">The sequence shown here is derived from an EMBL/GenBank/DDBJ whole genome shotgun (WGS) entry which is preliminary data.</text>
</comment>
<keyword evidence="2" id="KW-1185">Reference proteome</keyword>
<sequence length="99" mass="11783">MELSSCEQRSELLINEFSAGQHLRDKCQEHFLECCDDKPHVGFFSINVEQRKTSMFLEASRERTSMFDVIEDEFDSPIPESKVRRDFRESFLFQQIEIK</sequence>
<dbReference type="Proteomes" id="UP000192247">
    <property type="component" value="Unassembled WGS sequence"/>
</dbReference>
<reference evidence="1 2" key="1">
    <citation type="journal article" date="2017" name="Gigascience">
        <title>Draft genome of the honey bee ectoparasitic mite, Tropilaelaps mercedesae, is shaped by the parasitic life history.</title>
        <authorList>
            <person name="Dong X."/>
            <person name="Armstrong S.D."/>
            <person name="Xia D."/>
            <person name="Makepeace B.L."/>
            <person name="Darby A.C."/>
            <person name="Kadowaki T."/>
        </authorList>
    </citation>
    <scope>NUCLEOTIDE SEQUENCE [LARGE SCALE GENOMIC DNA]</scope>
    <source>
        <strain evidence="1">Wuxi-XJTLU</strain>
    </source>
</reference>
<dbReference type="InParanoid" id="A0A1V9XDU8"/>
<organism evidence="1 2">
    <name type="scientific">Tropilaelaps mercedesae</name>
    <dbReference type="NCBI Taxonomy" id="418985"/>
    <lineage>
        <taxon>Eukaryota</taxon>
        <taxon>Metazoa</taxon>
        <taxon>Ecdysozoa</taxon>
        <taxon>Arthropoda</taxon>
        <taxon>Chelicerata</taxon>
        <taxon>Arachnida</taxon>
        <taxon>Acari</taxon>
        <taxon>Parasitiformes</taxon>
        <taxon>Mesostigmata</taxon>
        <taxon>Gamasina</taxon>
        <taxon>Dermanyssoidea</taxon>
        <taxon>Laelapidae</taxon>
        <taxon>Tropilaelaps</taxon>
    </lineage>
</organism>
<proteinExistence type="predicted"/>
<feature type="non-terminal residue" evidence="1">
    <location>
        <position position="99"/>
    </location>
</feature>
<dbReference type="AlphaFoldDB" id="A0A1V9XDU8"/>
<evidence type="ECO:0000313" key="1">
    <source>
        <dbReference type="EMBL" id="OQR71730.1"/>
    </source>
</evidence>
<evidence type="ECO:0000313" key="2">
    <source>
        <dbReference type="Proteomes" id="UP000192247"/>
    </source>
</evidence>
<gene>
    <name evidence="1" type="ORF">BIW11_10819</name>
</gene>